<protein>
    <submittedName>
        <fullName evidence="2">Fe/S biogenesis protein NfuA</fullName>
    </submittedName>
</protein>
<dbReference type="Pfam" id="PF01106">
    <property type="entry name" value="NifU"/>
    <property type="match status" value="1"/>
</dbReference>
<dbReference type="RefSeq" id="WP_236861537.1">
    <property type="nucleotide sequence ID" value="NZ_LNQR01000035.1"/>
</dbReference>
<dbReference type="SUPFAM" id="SSF117916">
    <property type="entry name" value="Fe-S cluster assembly (FSCA) domain-like"/>
    <property type="match status" value="1"/>
</dbReference>
<dbReference type="Proteomes" id="UP000060487">
    <property type="component" value="Unassembled WGS sequence"/>
</dbReference>
<comment type="caution">
    <text evidence="2">The sequence shown here is derived from an EMBL/GenBank/DDBJ whole genome shotgun (WGS) entry which is preliminary data.</text>
</comment>
<reference evidence="2 3" key="1">
    <citation type="submission" date="2015-11" db="EMBL/GenBank/DDBJ databases">
        <authorList>
            <person name="Lin W."/>
        </authorList>
    </citation>
    <scope>NUCLEOTIDE SEQUENCE [LARGE SCALE GENOMIC DNA]</scope>
    <source>
        <strain evidence="2 3">HCH-1</strain>
    </source>
</reference>
<accession>A0ABR5SGS1</accession>
<gene>
    <name evidence="2" type="ORF">ASN18_1106</name>
</gene>
<name>A0ABR5SGS1_9BACT</name>
<dbReference type="InterPro" id="IPR034904">
    <property type="entry name" value="FSCA_dom_sf"/>
</dbReference>
<dbReference type="InterPro" id="IPR001075">
    <property type="entry name" value="NIF_FeS_clus_asmbl_NifU_C"/>
</dbReference>
<organism evidence="2 3">
    <name type="scientific">Candidatus Magnetominusculus xianensis</name>
    <dbReference type="NCBI Taxonomy" id="1748249"/>
    <lineage>
        <taxon>Bacteria</taxon>
        <taxon>Pseudomonadati</taxon>
        <taxon>Nitrospirota</taxon>
        <taxon>Nitrospiria</taxon>
        <taxon>Nitrospirales</taxon>
        <taxon>Nitrospiraceae</taxon>
        <taxon>Candidatus Magnetominusculus</taxon>
    </lineage>
</organism>
<dbReference type="EMBL" id="LNQR01000035">
    <property type="protein sequence ID" value="KWT90513.1"/>
    <property type="molecule type" value="Genomic_DNA"/>
</dbReference>
<evidence type="ECO:0000313" key="2">
    <source>
        <dbReference type="EMBL" id="KWT90513.1"/>
    </source>
</evidence>
<keyword evidence="3" id="KW-1185">Reference proteome</keyword>
<feature type="domain" description="NIF system FeS cluster assembly NifU C-terminal" evidence="1">
    <location>
        <begin position="8"/>
        <end position="70"/>
    </location>
</feature>
<proteinExistence type="predicted"/>
<dbReference type="Gene3D" id="3.30.300.130">
    <property type="entry name" value="Fe-S cluster assembly (FSCA)"/>
    <property type="match status" value="1"/>
</dbReference>
<evidence type="ECO:0000313" key="3">
    <source>
        <dbReference type="Proteomes" id="UP000060487"/>
    </source>
</evidence>
<evidence type="ECO:0000259" key="1">
    <source>
        <dbReference type="Pfam" id="PF01106"/>
    </source>
</evidence>
<sequence length="73" mass="7936">MDKEALDRVIEKVSEKLKAEGGGIEVIGVKNDMLYVKLLGSCETCPMSGLTMKNWVEKTILEALPSLKGVKAV</sequence>